<dbReference type="Pfam" id="PF00395">
    <property type="entry name" value="SLH"/>
    <property type="match status" value="3"/>
</dbReference>
<organism evidence="4 5">
    <name type="scientific">Formimonas warabiya</name>
    <dbReference type="NCBI Taxonomy" id="1761012"/>
    <lineage>
        <taxon>Bacteria</taxon>
        <taxon>Bacillati</taxon>
        <taxon>Bacillota</taxon>
        <taxon>Clostridia</taxon>
        <taxon>Eubacteriales</taxon>
        <taxon>Peptococcaceae</taxon>
        <taxon>Candidatus Formimonas</taxon>
    </lineage>
</organism>
<keyword evidence="2" id="KW-0732">Signal</keyword>
<proteinExistence type="predicted"/>
<dbReference type="InterPro" id="IPR027954">
    <property type="entry name" value="Transcobalamin-like_C"/>
</dbReference>
<dbReference type="EMBL" id="CP017634">
    <property type="protein sequence ID" value="ATW27569.1"/>
    <property type="molecule type" value="Genomic_DNA"/>
</dbReference>
<feature type="signal peptide" evidence="2">
    <location>
        <begin position="1"/>
        <end position="34"/>
    </location>
</feature>
<feature type="domain" description="SLH" evidence="3">
    <location>
        <begin position="837"/>
        <end position="895"/>
    </location>
</feature>
<dbReference type="KEGG" id="fwa:DCMF_24950"/>
<evidence type="ECO:0000313" key="5">
    <source>
        <dbReference type="Proteomes" id="UP000323521"/>
    </source>
</evidence>
<accession>A0A3G1KYY8</accession>
<feature type="chain" id="PRO_5018317090" description="SLH domain-containing protein" evidence="2">
    <location>
        <begin position="35"/>
        <end position="962"/>
    </location>
</feature>
<evidence type="ECO:0000256" key="1">
    <source>
        <dbReference type="ARBA" id="ARBA00022737"/>
    </source>
</evidence>
<feature type="domain" description="SLH" evidence="3">
    <location>
        <begin position="773"/>
        <end position="836"/>
    </location>
</feature>
<dbReference type="Proteomes" id="UP000323521">
    <property type="component" value="Chromosome"/>
</dbReference>
<dbReference type="OrthoDB" id="3171015at2"/>
<name>A0A3G1KYY8_FORW1</name>
<dbReference type="PANTHER" id="PTHR43308">
    <property type="entry name" value="OUTER MEMBRANE PROTEIN ALPHA-RELATED"/>
    <property type="match status" value="1"/>
</dbReference>
<keyword evidence="1" id="KW-0677">Repeat</keyword>
<reference evidence="4 5" key="1">
    <citation type="submission" date="2016-10" db="EMBL/GenBank/DDBJ databases">
        <title>Complete Genome Sequence of Peptococcaceae strain DCMF.</title>
        <authorList>
            <person name="Edwards R.J."/>
            <person name="Holland S.I."/>
            <person name="Deshpande N.P."/>
            <person name="Wong Y.K."/>
            <person name="Ertan H."/>
            <person name="Manefield M."/>
            <person name="Russell T.L."/>
            <person name="Lee M.J."/>
        </authorList>
    </citation>
    <scope>NUCLEOTIDE SEQUENCE [LARGE SCALE GENOMIC DNA]</scope>
    <source>
        <strain evidence="4 5">DCMF</strain>
    </source>
</reference>
<evidence type="ECO:0000259" key="3">
    <source>
        <dbReference type="PROSITE" id="PS51272"/>
    </source>
</evidence>
<dbReference type="RefSeq" id="WP_148136939.1">
    <property type="nucleotide sequence ID" value="NZ_CP017634.1"/>
</dbReference>
<dbReference type="PROSITE" id="PS51272">
    <property type="entry name" value="SLH"/>
    <property type="match status" value="3"/>
</dbReference>
<sequence>MAEKNKIKRYCHWCLMVFLTLVLVLGALPPGARAADYLTATVEVEGSQVSASGATTPETDVTLLVLRTGDENKSYTDQTRSDKTGAFSFSFPMGEGNYQATFTSNGLTVQRTFTVKNSAAGTVTVRVEGASATLLDQVEVDILSGETTILEAIITALTQSRLEYEMANGLIHKIHGEEGWQWIVNGVGRMSLPGDVLKNGDGIVVVDDALWDPTLTRLELSADQVDVGKSFTATLTQGAGATPAAGQTVIFNNEEKVTDQNGQVSFTGSKAGNYYVTAETTGGLIRPVPAAITVGKPSGGPVTDNRISVQMRIEGYKGTLFDGTVVFDPNDYKKGSAYFIKDPDGTEHECSKPNVLLATIVAWNKGKIKDNSVTHDDNYVARMGGEEEFDFEKEHITCGWMVRVNDYMINKGVGAWPIEDGDEVVWYYGDLESYYGYIDVSPTSLDPGESITVKVTGKGNNVGTTGKSVKIADATVYVGKNEYPTDKNGEVTIPMPNSGTYKVYAEKVDKNSKNGKYYFPLLSRTEKVEVNVEGSGSGSSGTTLPAASVVEAAGQRVMAAGEITLSADQITVDQDKTSALVKAQDLSRALSSIEAEIAALKAGGTLSAEEIAALKKQVTLTVPENGTGTVEVVLEANATSLLKQANSLKIISEVANLEISAASLGIALGKEITFTARKVAYDTLEGKAQSQVPAGSVIVDLTLRAGSSTVKNFAEPVRVEIPYEGSVQNSDRITVFLLKEDGTVEPIGGIYDAASGRVRFLTDHFSKYFAKESVKQFTDLAKYPWAKDAVEIMAGKGIVGGKGEGIFDPGAPITRAEFAALITRMLHYRSEAKVPFSDVKAGQWYYADVAAAYAKGLISGKSAQSFDPAGQITRQEMAAIIAKVLQKNGFRGGKDTTLDNFKDQEKISSWARTAVAVTAEQGIVTGLGDGSFAPEQKATRAQAAVMLYRLYKLILKGDSGAV</sequence>
<dbReference type="InterPro" id="IPR051465">
    <property type="entry name" value="Cell_Envelope_Struct_Comp"/>
</dbReference>
<keyword evidence="5" id="KW-1185">Reference proteome</keyword>
<gene>
    <name evidence="4" type="ORF">DCMF_24950</name>
</gene>
<evidence type="ECO:0000256" key="2">
    <source>
        <dbReference type="SAM" id="SignalP"/>
    </source>
</evidence>
<dbReference type="AlphaFoldDB" id="A0A3G1KYY8"/>
<evidence type="ECO:0000313" key="4">
    <source>
        <dbReference type="EMBL" id="ATW27569.1"/>
    </source>
</evidence>
<feature type="domain" description="SLH" evidence="3">
    <location>
        <begin position="898"/>
        <end position="961"/>
    </location>
</feature>
<dbReference type="Pfam" id="PF14478">
    <property type="entry name" value="DUF4430"/>
    <property type="match status" value="1"/>
</dbReference>
<protein>
    <recommendedName>
        <fullName evidence="3">SLH domain-containing protein</fullName>
    </recommendedName>
</protein>
<dbReference type="InterPro" id="IPR001119">
    <property type="entry name" value="SLH_dom"/>
</dbReference>